<keyword evidence="4" id="KW-0274">FAD</keyword>
<dbReference type="InterPro" id="IPR052542">
    <property type="entry name" value="Cholesterol_Oxidase"/>
</dbReference>
<dbReference type="EC" id="5.3.3.1" evidence="10"/>
<evidence type="ECO:0000259" key="16">
    <source>
        <dbReference type="Pfam" id="PF05199"/>
    </source>
</evidence>
<evidence type="ECO:0000256" key="8">
    <source>
        <dbReference type="ARBA" id="ARBA00023221"/>
    </source>
</evidence>
<evidence type="ECO:0000256" key="7">
    <source>
        <dbReference type="ARBA" id="ARBA00023166"/>
    </source>
</evidence>
<dbReference type="eggNOG" id="ENOG502QSPJ">
    <property type="taxonomic scope" value="Eukaryota"/>
</dbReference>
<keyword evidence="7" id="KW-1207">Sterol metabolism</keyword>
<dbReference type="Pfam" id="PF05199">
    <property type="entry name" value="GMC_oxred_C"/>
    <property type="match status" value="1"/>
</dbReference>
<comment type="pathway">
    <text evidence="11">Steroid metabolism; cholesterol degradation.</text>
</comment>
<dbReference type="EC" id="1.1.3.6" evidence="12"/>
<dbReference type="AlphaFoldDB" id="W1PYA0"/>
<evidence type="ECO:0000256" key="1">
    <source>
        <dbReference type="ARBA" id="ARBA00001974"/>
    </source>
</evidence>
<dbReference type="SUPFAM" id="SSF51905">
    <property type="entry name" value="FAD/NAD(P)-binding domain"/>
    <property type="match status" value="1"/>
</dbReference>
<evidence type="ECO:0000256" key="11">
    <source>
        <dbReference type="ARBA" id="ARBA00049645"/>
    </source>
</evidence>
<keyword evidence="8" id="KW-0753">Steroid metabolism</keyword>
<reference evidence="18" key="1">
    <citation type="journal article" date="2013" name="Science">
        <title>The Amborella genome and the evolution of flowering plants.</title>
        <authorList>
            <consortium name="Amborella Genome Project"/>
        </authorList>
    </citation>
    <scope>NUCLEOTIDE SEQUENCE [LARGE SCALE GENOMIC DNA]</scope>
</reference>
<dbReference type="InterPro" id="IPR007867">
    <property type="entry name" value="GMC_OxRtase_C"/>
</dbReference>
<accession>W1PYA0</accession>
<organism evidence="17 18">
    <name type="scientific">Amborella trichopoda</name>
    <dbReference type="NCBI Taxonomy" id="13333"/>
    <lineage>
        <taxon>Eukaryota</taxon>
        <taxon>Viridiplantae</taxon>
        <taxon>Streptophyta</taxon>
        <taxon>Embryophyta</taxon>
        <taxon>Tracheophyta</taxon>
        <taxon>Spermatophyta</taxon>
        <taxon>Magnoliopsida</taxon>
        <taxon>Amborellales</taxon>
        <taxon>Amborellaceae</taxon>
        <taxon>Amborella</taxon>
    </lineage>
</organism>
<dbReference type="PANTHER" id="PTHR47470">
    <property type="entry name" value="CHOLESTEROL OXIDASE"/>
    <property type="match status" value="1"/>
</dbReference>
<dbReference type="SUPFAM" id="SSF53474">
    <property type="entry name" value="alpha/beta-Hydrolases"/>
    <property type="match status" value="1"/>
</dbReference>
<evidence type="ECO:0000313" key="17">
    <source>
        <dbReference type="EMBL" id="ERN13039.1"/>
    </source>
</evidence>
<dbReference type="STRING" id="13333.W1PYA0"/>
<dbReference type="InterPro" id="IPR029058">
    <property type="entry name" value="AB_hydrolase_fold"/>
</dbReference>
<dbReference type="Gene3D" id="3.50.50.60">
    <property type="entry name" value="FAD/NAD(P)-binding domain"/>
    <property type="match status" value="2"/>
</dbReference>
<evidence type="ECO:0000256" key="5">
    <source>
        <dbReference type="ARBA" id="ARBA00023002"/>
    </source>
</evidence>
<feature type="domain" description="Glucose-methanol-choline oxidoreductase C-terminal" evidence="16">
    <location>
        <begin position="187"/>
        <end position="260"/>
    </location>
</feature>
<proteinExistence type="predicted"/>
<name>W1PYA0_AMBTC</name>
<keyword evidence="15" id="KW-0812">Transmembrane</keyword>
<keyword evidence="6" id="KW-0443">Lipid metabolism</keyword>
<dbReference type="InterPro" id="IPR036188">
    <property type="entry name" value="FAD/NAD-bd_sf"/>
</dbReference>
<evidence type="ECO:0000256" key="4">
    <source>
        <dbReference type="ARBA" id="ARBA00022827"/>
    </source>
</evidence>
<dbReference type="Gramene" id="ERN13039">
    <property type="protein sequence ID" value="ERN13039"/>
    <property type="gene ID" value="AMTR_s00040p00112780"/>
</dbReference>
<dbReference type="GO" id="GO:0016995">
    <property type="term" value="F:cholesterol oxidase activity"/>
    <property type="evidence" value="ECO:0007669"/>
    <property type="project" value="UniProtKB-EC"/>
</dbReference>
<dbReference type="GO" id="GO:0004769">
    <property type="term" value="F:steroid Delta-isomerase activity"/>
    <property type="evidence" value="ECO:0007669"/>
    <property type="project" value="UniProtKB-EC"/>
</dbReference>
<comment type="cofactor">
    <cofactor evidence="1">
        <name>FAD</name>
        <dbReference type="ChEBI" id="CHEBI:57692"/>
    </cofactor>
</comment>
<keyword evidence="5" id="KW-0560">Oxidoreductase</keyword>
<dbReference type="GO" id="GO:0008203">
    <property type="term" value="P:cholesterol metabolic process"/>
    <property type="evidence" value="ECO:0007669"/>
    <property type="project" value="UniProtKB-KW"/>
</dbReference>
<keyword evidence="15" id="KW-1133">Transmembrane helix</keyword>
<sequence>MRFFAAGVFGTTKILFQSQRRGLRASEKLGCGFSGNGNNVAYVAGSRAPLNAYGLRKNQLPNISLQDRPGPAISSSYTSSLGFTVQTGVLPTAYSYLIFKGIVSYGWPPGYWLLHGLIDKVNHLISLKANQAVILNTMGFDLSNGKITLDEKTGEISFTPPEDPLLSRKIQTFQRLAERLGGVLFMSRFRSTSVHLLGGCIAAVDSSSGVCNPSGQVFDTKIPGDKISSTETHPGLYVCDGSLVPCSVGINPSLTIAIIAEHVSRSLVRETLQYKAENPRIESSFFEKSAKKAVNFGKVSVGISETMTGFVGGMKCIAHLKMEMGVAEDMGFGGGERKCGETHSLLKGKVGGYIVIRALERENLYILDGKVDMCSVDCRSPYTQYMHYNLLLVSASGSRYILEGKKIMNPYLLGLYAWKELTNLHITLQKIAQNEPKFRNGNNFENEKVELSGELHVSALELLKSLVTMKGNQRGRFIFLLLRSICRTYILQRPRGCLMEHIQSPNVKQKPYPPSLHHDVITEDRVTISCRQWRPDENIWRWDGERKPYPVLLINGHSTESFWLPTEQRDLVRTLLENGHETWLLQTRLHPLHPSNNFTIEDIAKYDIPAAIDKICEIHGQAQKLHAIAHCVGGLALHMSLLGGHVSAAHFASLSCTNTSMFFKIITSSLVKMWLPLIPMSMAILGSYRTISMFETSKQGWRHSLLKSIACMVPRYERCNSNECSAFSGFFGNTYWHENITPTMHHFLNKESLPRLPMAAFPHLRKICINGFIVNSKGQNVYLAHPERMGLHTLYISGGRTLLVTPETSNLANKYMRLHQPGFVHKRVVVEGFGHSDLLIGEESYKRVFPHFLSHLKTAEGEEGKDGGVRSIGKIGSWECLGARDLGFEVRVICGVLFLFVLLCYFLCC</sequence>
<keyword evidence="3" id="KW-0285">Flavoprotein</keyword>
<evidence type="ECO:0000256" key="10">
    <source>
        <dbReference type="ARBA" id="ARBA00038856"/>
    </source>
</evidence>
<evidence type="ECO:0000256" key="2">
    <source>
        <dbReference type="ARBA" id="ARBA00022548"/>
    </source>
</evidence>
<evidence type="ECO:0000256" key="3">
    <source>
        <dbReference type="ARBA" id="ARBA00022630"/>
    </source>
</evidence>
<evidence type="ECO:0000313" key="18">
    <source>
        <dbReference type="Proteomes" id="UP000017836"/>
    </source>
</evidence>
<evidence type="ECO:0000256" key="13">
    <source>
        <dbReference type="ARBA" id="ARBA00049744"/>
    </source>
</evidence>
<dbReference type="Proteomes" id="UP000017836">
    <property type="component" value="Unassembled WGS sequence"/>
</dbReference>
<evidence type="ECO:0000256" key="9">
    <source>
        <dbReference type="ARBA" id="ARBA00023235"/>
    </source>
</evidence>
<evidence type="ECO:0000256" key="12">
    <source>
        <dbReference type="ARBA" id="ARBA00049723"/>
    </source>
</evidence>
<evidence type="ECO:0000256" key="14">
    <source>
        <dbReference type="ARBA" id="ARBA00049778"/>
    </source>
</evidence>
<dbReference type="HOGENOM" id="CLU_014809_0_0_1"/>
<keyword evidence="15" id="KW-0472">Membrane</keyword>
<gene>
    <name evidence="17" type="ORF">AMTR_s00040p00112780</name>
</gene>
<dbReference type="OMA" id="GHLDAWM"/>
<dbReference type="Gene3D" id="3.40.50.1820">
    <property type="entry name" value="alpha/beta hydrolase"/>
    <property type="match status" value="1"/>
</dbReference>
<evidence type="ECO:0000256" key="15">
    <source>
        <dbReference type="SAM" id="Phobius"/>
    </source>
</evidence>
<keyword evidence="2" id="KW-0153">Cholesterol metabolism</keyword>
<keyword evidence="18" id="KW-1185">Reference proteome</keyword>
<dbReference type="EMBL" id="KI392591">
    <property type="protein sequence ID" value="ERN13039.1"/>
    <property type="molecule type" value="Genomic_DNA"/>
</dbReference>
<feature type="transmembrane region" description="Helical" evidence="15">
    <location>
        <begin position="890"/>
        <end position="908"/>
    </location>
</feature>
<keyword evidence="9" id="KW-0413">Isomerase</keyword>
<dbReference type="PANTHER" id="PTHR47470:SF1">
    <property type="entry name" value="FAD-DEPENDENT OXIDOREDUCTASE 2 FAD BINDING DOMAIN-CONTAINING PROTEIN"/>
    <property type="match status" value="1"/>
</dbReference>
<evidence type="ECO:0000256" key="6">
    <source>
        <dbReference type="ARBA" id="ARBA00023098"/>
    </source>
</evidence>
<protein>
    <recommendedName>
        <fullName evidence="13">Cholesterol oxidase</fullName>
        <ecNumber evidence="12">1.1.3.6</ecNumber>
        <ecNumber evidence="10">5.3.3.1</ecNumber>
    </recommendedName>
    <alternativeName>
        <fullName evidence="14">Cholesterol isomerase</fullName>
    </alternativeName>
</protein>